<dbReference type="AlphaFoldDB" id="W9GWS4"/>
<protein>
    <submittedName>
        <fullName evidence="1">Uncharacterized protein</fullName>
    </submittedName>
</protein>
<organism evidence="1 2">
    <name type="scientific">Skermanella stibiiresistens SB22</name>
    <dbReference type="NCBI Taxonomy" id="1385369"/>
    <lineage>
        <taxon>Bacteria</taxon>
        <taxon>Pseudomonadati</taxon>
        <taxon>Pseudomonadota</taxon>
        <taxon>Alphaproteobacteria</taxon>
        <taxon>Rhodospirillales</taxon>
        <taxon>Azospirillaceae</taxon>
        <taxon>Skermanella</taxon>
    </lineage>
</organism>
<evidence type="ECO:0000313" key="1">
    <source>
        <dbReference type="EMBL" id="EWY36902.1"/>
    </source>
</evidence>
<comment type="caution">
    <text evidence="1">The sequence shown here is derived from an EMBL/GenBank/DDBJ whole genome shotgun (WGS) entry which is preliminary data.</text>
</comment>
<dbReference type="Proteomes" id="UP000019486">
    <property type="component" value="Unassembled WGS sequence"/>
</dbReference>
<name>W9GWS4_9PROT</name>
<keyword evidence="2" id="KW-1185">Reference proteome</keyword>
<proteinExistence type="predicted"/>
<gene>
    <name evidence="1" type="ORF">N825_23240</name>
</gene>
<dbReference type="STRING" id="1385369.N825_23240"/>
<reference evidence="1 2" key="1">
    <citation type="submission" date="2013-08" db="EMBL/GenBank/DDBJ databases">
        <title>The genome sequence of Skermanella stibiiresistens.</title>
        <authorList>
            <person name="Zhu W."/>
            <person name="Wang G."/>
        </authorList>
    </citation>
    <scope>NUCLEOTIDE SEQUENCE [LARGE SCALE GENOMIC DNA]</scope>
    <source>
        <strain evidence="1 2">SB22</strain>
    </source>
</reference>
<evidence type="ECO:0000313" key="2">
    <source>
        <dbReference type="Proteomes" id="UP000019486"/>
    </source>
</evidence>
<accession>W9GWS4</accession>
<sequence>MCLGNLRYRQVSVQLDEPTGSVSVLSNVLLWRSAITCPVVNNLIQPNVFPLRRLFNFCDGFLQILIIKADLIEQLCIRAQQFVPRSIFGGEQPRTSASLRILQRLSSFPVLSNADEAFQGRAKHLHQLSIVTWFADVRHLIPIAGGIRSSREWVGVVIIVRIRQEQQLARSCHECLTVFRLHPAKFLGSTRGRRPRSQTLDQRKVLIRLSTAERLSHCPIASAQTELPKLLPDRFKQVSGNTHLEVVLVASSEQMLVRHRTPLCDSLCDTRGDKKAVPSRFRHSFFVVSST</sequence>
<dbReference type="EMBL" id="AVFL01000034">
    <property type="protein sequence ID" value="EWY36902.1"/>
    <property type="molecule type" value="Genomic_DNA"/>
</dbReference>